<keyword evidence="2" id="KW-1185">Reference proteome</keyword>
<dbReference type="Proteomes" id="UP000243807">
    <property type="component" value="Chromosome"/>
</dbReference>
<dbReference type="EMBL" id="CP019434">
    <property type="protein sequence ID" value="APZ42604.1"/>
    <property type="molecule type" value="Genomic_DNA"/>
</dbReference>
<dbReference type="KEGG" id="afy:BW247_05410"/>
<name>A0A1P8UFS5_9GAMM</name>
<evidence type="ECO:0000313" key="1">
    <source>
        <dbReference type="EMBL" id="APZ42604.1"/>
    </source>
</evidence>
<reference evidence="1 2" key="1">
    <citation type="submission" date="2017-01" db="EMBL/GenBank/DDBJ databases">
        <title>Draft sequence of Acidihalobacter ferrooxidans strain DSM 14175 (strain V8).</title>
        <authorList>
            <person name="Khaleque H.N."/>
            <person name="Ramsay J.P."/>
            <person name="Murphy R.J.T."/>
            <person name="Kaksonen A.H."/>
            <person name="Boxall N.J."/>
            <person name="Watkin E.L.J."/>
        </authorList>
    </citation>
    <scope>NUCLEOTIDE SEQUENCE [LARGE SCALE GENOMIC DNA]</scope>
    <source>
        <strain evidence="1 2">V8</strain>
    </source>
</reference>
<gene>
    <name evidence="1" type="ORF">BW247_05410</name>
</gene>
<accession>A0A1P8UFS5</accession>
<sequence>MSMSIDDAVQILERIKKLRKGYKLELVVALDGAGAAGGTPCVPVERIYEGLDFDKGRLLIKPAEPVVSLSQIAAVKKRTEVVIRVEGPDDDDNLRCTVNGQEIARGIEALDIGKKLGHVLKVPVIREKRTGHLPRVYVQANKVTPVIRKDYRCKNCGQTWTTAEEEFENDECPECATIETPYFRKQVGILVEKAELGKTPDIWSVYVRGKDGLSEWKEDFDSRGKASEYADRLAKEV</sequence>
<proteinExistence type="predicted"/>
<protein>
    <submittedName>
        <fullName evidence="1">Uncharacterized protein</fullName>
    </submittedName>
</protein>
<dbReference type="RefSeq" id="WP_076836258.1">
    <property type="nucleotide sequence ID" value="NZ_CP019434.1"/>
</dbReference>
<dbReference type="AlphaFoldDB" id="A0A1P8UFS5"/>
<evidence type="ECO:0000313" key="2">
    <source>
        <dbReference type="Proteomes" id="UP000243807"/>
    </source>
</evidence>
<dbReference type="STRING" id="1765967.BW247_05410"/>
<organism evidence="1 2">
    <name type="scientific">Acidihalobacter ferrooxydans</name>
    <dbReference type="NCBI Taxonomy" id="1765967"/>
    <lineage>
        <taxon>Bacteria</taxon>
        <taxon>Pseudomonadati</taxon>
        <taxon>Pseudomonadota</taxon>
        <taxon>Gammaproteobacteria</taxon>
        <taxon>Chromatiales</taxon>
        <taxon>Ectothiorhodospiraceae</taxon>
        <taxon>Acidihalobacter</taxon>
    </lineage>
</organism>